<evidence type="ECO:0000313" key="2">
    <source>
        <dbReference type="EMBL" id="GBP00447.1"/>
    </source>
</evidence>
<dbReference type="Proteomes" id="UP000299102">
    <property type="component" value="Unassembled WGS sequence"/>
</dbReference>
<protein>
    <submittedName>
        <fullName evidence="2">Uncharacterized protein</fullName>
    </submittedName>
</protein>
<comment type="caution">
    <text evidence="2">The sequence shown here is derived from an EMBL/GenBank/DDBJ whole genome shotgun (WGS) entry which is preliminary data.</text>
</comment>
<evidence type="ECO:0000256" key="1">
    <source>
        <dbReference type="SAM" id="MobiDB-lite"/>
    </source>
</evidence>
<sequence length="101" mass="11297">MTVNPLIPPLDLWLTRESPRIGPPKRGHHHWICRGRILDEKTPGHEATNKCCVPHLRPRKGRRRPMNERGAGGRRSPDVGQLLSISVPGPCSVSIITRNTC</sequence>
<keyword evidence="3" id="KW-1185">Reference proteome</keyword>
<dbReference type="EMBL" id="BGZK01000005">
    <property type="protein sequence ID" value="GBP00447.1"/>
    <property type="molecule type" value="Genomic_DNA"/>
</dbReference>
<feature type="region of interest" description="Disordered" evidence="1">
    <location>
        <begin position="48"/>
        <end position="83"/>
    </location>
</feature>
<reference evidence="2 3" key="1">
    <citation type="journal article" date="2019" name="Commun. Biol.">
        <title>The bagworm genome reveals a unique fibroin gene that provides high tensile strength.</title>
        <authorList>
            <person name="Kono N."/>
            <person name="Nakamura H."/>
            <person name="Ohtoshi R."/>
            <person name="Tomita M."/>
            <person name="Numata K."/>
            <person name="Arakawa K."/>
        </authorList>
    </citation>
    <scope>NUCLEOTIDE SEQUENCE [LARGE SCALE GENOMIC DNA]</scope>
</reference>
<evidence type="ECO:0000313" key="3">
    <source>
        <dbReference type="Proteomes" id="UP000299102"/>
    </source>
</evidence>
<accession>A0A4C1SGF5</accession>
<organism evidence="2 3">
    <name type="scientific">Eumeta variegata</name>
    <name type="common">Bagworm moth</name>
    <name type="synonym">Eumeta japonica</name>
    <dbReference type="NCBI Taxonomy" id="151549"/>
    <lineage>
        <taxon>Eukaryota</taxon>
        <taxon>Metazoa</taxon>
        <taxon>Ecdysozoa</taxon>
        <taxon>Arthropoda</taxon>
        <taxon>Hexapoda</taxon>
        <taxon>Insecta</taxon>
        <taxon>Pterygota</taxon>
        <taxon>Neoptera</taxon>
        <taxon>Endopterygota</taxon>
        <taxon>Lepidoptera</taxon>
        <taxon>Glossata</taxon>
        <taxon>Ditrysia</taxon>
        <taxon>Tineoidea</taxon>
        <taxon>Psychidae</taxon>
        <taxon>Oiketicinae</taxon>
        <taxon>Eumeta</taxon>
    </lineage>
</organism>
<name>A0A4C1SGF5_EUMVA</name>
<gene>
    <name evidence="2" type="ORF">EVAR_990_1</name>
</gene>
<proteinExistence type="predicted"/>
<dbReference type="AlphaFoldDB" id="A0A4C1SGF5"/>